<dbReference type="eggNOG" id="COG1403">
    <property type="taxonomic scope" value="Bacteria"/>
</dbReference>
<comment type="caution">
    <text evidence="1">The sequence shown here is derived from an EMBL/GenBank/DDBJ whole genome shotgun (WGS) entry which is preliminary data.</text>
</comment>
<dbReference type="HOGENOM" id="CLU_3057963_0_0_9"/>
<keyword evidence="2" id="KW-1185">Reference proteome</keyword>
<name>C7HTN4_9FIRM</name>
<gene>
    <name evidence="1" type="ORF">HMPREF0078_0635</name>
</gene>
<accession>C7HTN4</accession>
<protein>
    <submittedName>
        <fullName evidence="1">Uncharacterized protein</fullName>
    </submittedName>
</protein>
<proteinExistence type="predicted"/>
<dbReference type="Proteomes" id="UP000003821">
    <property type="component" value="Unassembled WGS sequence"/>
</dbReference>
<dbReference type="EMBL" id="ACXU01000009">
    <property type="protein sequence ID" value="EEU12915.1"/>
    <property type="molecule type" value="Genomic_DNA"/>
</dbReference>
<evidence type="ECO:0000313" key="1">
    <source>
        <dbReference type="EMBL" id="EEU12915.1"/>
    </source>
</evidence>
<sequence>MFNPGLSIGEILKNSDIIDTFKCGNMGGMRRSKTTNTLVLISDILRVFIMINE</sequence>
<evidence type="ECO:0000313" key="2">
    <source>
        <dbReference type="Proteomes" id="UP000003821"/>
    </source>
</evidence>
<organism evidence="1 2">
    <name type="scientific">Anaerococcus vaginalis ATCC 51170</name>
    <dbReference type="NCBI Taxonomy" id="655811"/>
    <lineage>
        <taxon>Bacteria</taxon>
        <taxon>Bacillati</taxon>
        <taxon>Bacillota</taxon>
        <taxon>Tissierellia</taxon>
        <taxon>Tissierellales</taxon>
        <taxon>Peptoniphilaceae</taxon>
        <taxon>Anaerococcus</taxon>
    </lineage>
</organism>
<dbReference type="AlphaFoldDB" id="C7HTN4"/>
<reference evidence="1 2" key="1">
    <citation type="submission" date="2009-08" db="EMBL/GenBank/DDBJ databases">
        <authorList>
            <person name="Muzny D."/>
            <person name="Qin X."/>
            <person name="Deng J."/>
            <person name="Jiang H."/>
            <person name="Liu Y."/>
            <person name="Qu J."/>
            <person name="Song X.-Z."/>
            <person name="Zhang L."/>
            <person name="Thornton R."/>
            <person name="Coyle M."/>
            <person name="Francisco L."/>
            <person name="Jackson L."/>
            <person name="Javaid M."/>
            <person name="Korchina V."/>
            <person name="Kovar C."/>
            <person name="Mata R."/>
            <person name="Mathew T."/>
            <person name="Ngo R."/>
            <person name="Nguyen L."/>
            <person name="Nguyen N."/>
            <person name="Okwuonu G."/>
            <person name="Ongeri F."/>
            <person name="Pham C."/>
            <person name="Simmons D."/>
            <person name="Wilczek-Boney K."/>
            <person name="Hale W."/>
            <person name="Jakkamsetti A."/>
            <person name="Pham P."/>
            <person name="Ruth R."/>
            <person name="San Lucas F."/>
            <person name="Warren J."/>
            <person name="Zhang J."/>
            <person name="Zhao Z."/>
            <person name="Zhou C."/>
            <person name="Zhu D."/>
            <person name="Lee S."/>
            <person name="Bess C."/>
            <person name="Blankenburg K."/>
            <person name="Forbes L."/>
            <person name="Fu Q."/>
            <person name="Gubbala S."/>
            <person name="Hirani K."/>
            <person name="Jayaseelan J.C."/>
            <person name="Lara F."/>
            <person name="Munidasa M."/>
            <person name="Palculict T."/>
            <person name="Patil S."/>
            <person name="Pu L.-L."/>
            <person name="Saada N."/>
            <person name="Tang L."/>
            <person name="Weissenberger G."/>
            <person name="Zhu Y."/>
            <person name="Hemphill L."/>
            <person name="Shang Y."/>
            <person name="Youmans B."/>
            <person name="Ayvaz T."/>
            <person name="Ross M."/>
            <person name="Santibanez J."/>
            <person name="Aqrawi P."/>
            <person name="Gross S."/>
            <person name="Joshi V."/>
            <person name="Fowler G."/>
            <person name="Nazareth L."/>
            <person name="Reid J."/>
            <person name="Worley K."/>
            <person name="Petrosino J."/>
            <person name="Highlander S."/>
            <person name="Gibbs R."/>
            <person name="Gibbs R."/>
        </authorList>
    </citation>
    <scope>NUCLEOTIDE SEQUENCE [LARGE SCALE GENOMIC DNA]</scope>
    <source>
        <strain evidence="1 2">ATCC 51170</strain>
    </source>
</reference>